<evidence type="ECO:0000256" key="1">
    <source>
        <dbReference type="PROSITE-ProRule" id="PRU00175"/>
    </source>
</evidence>
<feature type="domain" description="RING-type" evidence="3">
    <location>
        <begin position="204"/>
        <end position="244"/>
    </location>
</feature>
<gene>
    <name evidence="4" type="primary">g582</name>
    <name evidence="4" type="ORF">VP750_LOCUS510</name>
</gene>
<evidence type="ECO:0000259" key="3">
    <source>
        <dbReference type="PROSITE" id="PS50089"/>
    </source>
</evidence>
<feature type="compositionally biased region" description="Basic and acidic residues" evidence="2">
    <location>
        <begin position="92"/>
        <end position="111"/>
    </location>
</feature>
<feature type="compositionally biased region" description="Acidic residues" evidence="2">
    <location>
        <begin position="62"/>
        <end position="91"/>
    </location>
</feature>
<evidence type="ECO:0000313" key="5">
    <source>
        <dbReference type="Proteomes" id="UP001497392"/>
    </source>
</evidence>
<feature type="region of interest" description="Disordered" evidence="2">
    <location>
        <begin position="52"/>
        <end position="139"/>
    </location>
</feature>
<keyword evidence="1" id="KW-0479">Metal-binding</keyword>
<keyword evidence="5" id="KW-1185">Reference proteome</keyword>
<evidence type="ECO:0000313" key="4">
    <source>
        <dbReference type="EMBL" id="CAL5218851.1"/>
    </source>
</evidence>
<reference evidence="4 5" key="1">
    <citation type="submission" date="2024-06" db="EMBL/GenBank/DDBJ databases">
        <authorList>
            <person name="Kraege A."/>
            <person name="Thomma B."/>
        </authorList>
    </citation>
    <scope>NUCLEOTIDE SEQUENCE [LARGE SCALE GENOMIC DNA]</scope>
</reference>
<evidence type="ECO:0000256" key="2">
    <source>
        <dbReference type="SAM" id="MobiDB-lite"/>
    </source>
</evidence>
<dbReference type="Pfam" id="PF13639">
    <property type="entry name" value="zf-RING_2"/>
    <property type="match status" value="1"/>
</dbReference>
<dbReference type="SMART" id="SM00184">
    <property type="entry name" value="RING"/>
    <property type="match status" value="1"/>
</dbReference>
<dbReference type="PANTHER" id="PTHR47530">
    <property type="entry name" value="E3 UBIQUITIN LIGASE BIG BROTHER-RELATED"/>
    <property type="match status" value="1"/>
</dbReference>
<dbReference type="Proteomes" id="UP001497392">
    <property type="component" value="Unassembled WGS sequence"/>
</dbReference>
<dbReference type="Gene3D" id="3.30.40.10">
    <property type="entry name" value="Zinc/RING finger domain, C3HC4 (zinc finger)"/>
    <property type="match status" value="1"/>
</dbReference>
<dbReference type="PANTHER" id="PTHR47530:SF4">
    <property type="entry name" value="E3 UBIQUITIN LIGASE BIG BROTHER-RELATED"/>
    <property type="match status" value="1"/>
</dbReference>
<proteinExistence type="predicted"/>
<name>A0ABP1FG71_9CHLO</name>
<dbReference type="EMBL" id="CAXHTA020000001">
    <property type="protein sequence ID" value="CAL5218851.1"/>
    <property type="molecule type" value="Genomic_DNA"/>
</dbReference>
<comment type="caution">
    <text evidence="4">The sequence shown here is derived from an EMBL/GenBank/DDBJ whole genome shotgun (WGS) entry which is preliminary data.</text>
</comment>
<keyword evidence="1" id="KW-0863">Zinc-finger</keyword>
<feature type="compositionally biased region" description="Acidic residues" evidence="2">
    <location>
        <begin position="130"/>
        <end position="139"/>
    </location>
</feature>
<dbReference type="InterPro" id="IPR013083">
    <property type="entry name" value="Znf_RING/FYVE/PHD"/>
</dbReference>
<dbReference type="PROSITE" id="PS50089">
    <property type="entry name" value="ZF_RING_2"/>
    <property type="match status" value="1"/>
</dbReference>
<dbReference type="SUPFAM" id="SSF57850">
    <property type="entry name" value="RING/U-box"/>
    <property type="match status" value="1"/>
</dbReference>
<sequence>MDDSSPSEEQVLRDIQRNSGSSNAEEDGDFAIAKALQDQERAFLALQRLVRRNARENRQEGEEADSDEEADEDDVDDEDDSGDGHSDEDDAAYARRLQDQADREHYARLMDGHGTLEAALQGAGIAEERASDEEYDPDENDYLTDDSIDPDEMTYEELQALSEAVGSVSRGVPQTIIDALPHAKYCSRFPPGSTRTEEEEEEQCAVCRMEFEPDEEVALLPCKHLYHGECIAQWLKDRKACPICGRELQADNTQPGKGIDTVMEQPGSK</sequence>
<protein>
    <submittedName>
        <fullName evidence="4">G582 protein</fullName>
    </submittedName>
</protein>
<dbReference type="InterPro" id="IPR043312">
    <property type="entry name" value="AtBBR-like"/>
</dbReference>
<dbReference type="InterPro" id="IPR001841">
    <property type="entry name" value="Znf_RING"/>
</dbReference>
<feature type="region of interest" description="Disordered" evidence="2">
    <location>
        <begin position="1"/>
        <end position="30"/>
    </location>
</feature>
<organism evidence="4 5">
    <name type="scientific">Coccomyxa viridis</name>
    <dbReference type="NCBI Taxonomy" id="1274662"/>
    <lineage>
        <taxon>Eukaryota</taxon>
        <taxon>Viridiplantae</taxon>
        <taxon>Chlorophyta</taxon>
        <taxon>core chlorophytes</taxon>
        <taxon>Trebouxiophyceae</taxon>
        <taxon>Trebouxiophyceae incertae sedis</taxon>
        <taxon>Coccomyxaceae</taxon>
        <taxon>Coccomyxa</taxon>
    </lineage>
</organism>
<keyword evidence="1" id="KW-0862">Zinc</keyword>
<accession>A0ABP1FG71</accession>